<dbReference type="RefSeq" id="YP_009046584.1">
    <property type="nucleotide sequence ID" value="NC_024450.1"/>
</dbReference>
<organism evidence="2 4">
    <name type="scientific">Falconid herpesvirus 1</name>
    <dbReference type="NCBI Taxonomy" id="1510155"/>
    <lineage>
        <taxon>Viruses</taxon>
        <taxon>Duplodnaviria</taxon>
        <taxon>Heunggongvirae</taxon>
        <taxon>Peploviricota</taxon>
        <taxon>Herviviricetes</taxon>
        <taxon>Herpesvirales</taxon>
        <taxon>Orthoherpesviridae</taxon>
        <taxon>Alphaherpesvirinae</taxon>
        <taxon>Mardivirus</taxon>
        <taxon>Mardivirus columbidalpha1</taxon>
    </lineage>
</organism>
<evidence type="ECO:0000313" key="3">
    <source>
        <dbReference type="EMBL" id="AID52806.1"/>
    </source>
</evidence>
<dbReference type="EMBL" id="KJ668231">
    <property type="protein sequence ID" value="AID52806.1"/>
    <property type="molecule type" value="Genomic_DNA"/>
</dbReference>
<reference evidence="2 4" key="1">
    <citation type="journal article" date="2014" name="Virus Res.">
        <title>Molecular characterization of the complete genome of falconid herpesvirus strain S-18.</title>
        <authorList>
            <person name="Spatz S.J."/>
            <person name="Volkening J.D."/>
            <person name="Ross T.A."/>
        </authorList>
    </citation>
    <scope>NUCLEOTIDE SEQUENCE [LARGE SCALE GENOMIC DNA]</scope>
    <source>
        <strain evidence="2">S-18</strain>
    </source>
</reference>
<dbReference type="KEGG" id="vg:19738404"/>
<dbReference type="Proteomes" id="UP000146149">
    <property type="component" value="Segment"/>
</dbReference>
<name>A0A068ES76_9ALPH</name>
<dbReference type="KEGG" id="vg:19738388"/>
<dbReference type="GeneID" id="19738404"/>
<sequence length="110" mass="12392">MPVPSAYRFRSRPSAPRRPRGSSRRRAFLKNREGRLIFPENRFPGSGSARYRDGRLHNPSSHRSYKQTIGEVMTPTPYARDRPLLTAYVGSVGSDANLGRGVFSRGFPRG</sequence>
<proteinExistence type="predicted"/>
<evidence type="ECO:0000256" key="1">
    <source>
        <dbReference type="SAM" id="MobiDB-lite"/>
    </source>
</evidence>
<evidence type="ECO:0000313" key="2">
    <source>
        <dbReference type="EMBL" id="AID52790.1"/>
    </source>
</evidence>
<feature type="region of interest" description="Disordered" evidence="1">
    <location>
        <begin position="1"/>
        <end position="63"/>
    </location>
</feature>
<gene>
    <name evidence="2" type="ORF">FaHV1S18_100</name>
    <name evidence="3" type="ORF">FaHV1S18_116</name>
</gene>
<protein>
    <submittedName>
        <fullName evidence="2">Uncharacterized protein</fullName>
    </submittedName>
</protein>
<dbReference type="RefSeq" id="YP_009046600.1">
    <property type="nucleotide sequence ID" value="NC_024450.1"/>
</dbReference>
<accession>A0A068ES76</accession>
<dbReference type="EMBL" id="KJ668231">
    <property type="protein sequence ID" value="AID52790.1"/>
    <property type="molecule type" value="Genomic_DNA"/>
</dbReference>
<dbReference type="GeneID" id="19738388"/>
<feature type="compositionally biased region" description="Basic residues" evidence="1">
    <location>
        <begin position="9"/>
        <end position="29"/>
    </location>
</feature>
<evidence type="ECO:0000313" key="4">
    <source>
        <dbReference type="Proteomes" id="UP000146149"/>
    </source>
</evidence>